<evidence type="ECO:0000256" key="1">
    <source>
        <dbReference type="SAM" id="SignalP"/>
    </source>
</evidence>
<dbReference type="Gene3D" id="3.40.50.150">
    <property type="entry name" value="Vaccinia Virus protein VP39"/>
    <property type="match status" value="1"/>
</dbReference>
<name>A0A222FI44_9GAMM</name>
<keyword evidence="1" id="KW-0732">Signal</keyword>
<evidence type="ECO:0000313" key="3">
    <source>
        <dbReference type="Proteomes" id="UP000202440"/>
    </source>
</evidence>
<proteinExistence type="predicted"/>
<dbReference type="KEGG" id="bsan:CHH28_08190"/>
<dbReference type="InterPro" id="IPR029063">
    <property type="entry name" value="SAM-dependent_MTases_sf"/>
</dbReference>
<dbReference type="OrthoDB" id="9801692at2"/>
<feature type="chain" id="PRO_5012443043" evidence="1">
    <location>
        <begin position="24"/>
        <end position="289"/>
    </location>
</feature>
<accession>A0A222FI44</accession>
<dbReference type="PROSITE" id="PS51257">
    <property type="entry name" value="PROKAR_LIPOPROTEIN"/>
    <property type="match status" value="1"/>
</dbReference>
<gene>
    <name evidence="2" type="ORF">CHH28_08190</name>
</gene>
<dbReference type="PIRSF" id="PIRSF031679">
    <property type="entry name" value="Mtase_Alr7345_prd"/>
    <property type="match status" value="1"/>
</dbReference>
<dbReference type="SUPFAM" id="SSF53335">
    <property type="entry name" value="S-adenosyl-L-methionine-dependent methyltransferases"/>
    <property type="match status" value="1"/>
</dbReference>
<evidence type="ECO:0000313" key="2">
    <source>
        <dbReference type="EMBL" id="ASP38658.1"/>
    </source>
</evidence>
<organism evidence="2 3">
    <name type="scientific">Bacterioplanes sanyensis</name>
    <dbReference type="NCBI Taxonomy" id="1249553"/>
    <lineage>
        <taxon>Bacteria</taxon>
        <taxon>Pseudomonadati</taxon>
        <taxon>Pseudomonadota</taxon>
        <taxon>Gammaproteobacteria</taxon>
        <taxon>Oceanospirillales</taxon>
        <taxon>Oceanospirillaceae</taxon>
        <taxon>Bacterioplanes</taxon>
    </lineage>
</organism>
<protein>
    <submittedName>
        <fullName evidence="2">Methyltransferase</fullName>
    </submittedName>
</protein>
<dbReference type="Proteomes" id="UP000202440">
    <property type="component" value="Chromosome"/>
</dbReference>
<feature type="signal peptide" evidence="1">
    <location>
        <begin position="1"/>
        <end position="23"/>
    </location>
</feature>
<keyword evidence="2" id="KW-0489">Methyltransferase</keyword>
<keyword evidence="2" id="KW-0808">Transferase</keyword>
<dbReference type="GO" id="GO:0032259">
    <property type="term" value="P:methylation"/>
    <property type="evidence" value="ECO:0007669"/>
    <property type="project" value="UniProtKB-KW"/>
</dbReference>
<keyword evidence="3" id="KW-1185">Reference proteome</keyword>
<dbReference type="InterPro" id="IPR016980">
    <property type="entry name" value="S-AdoMet-dep_MeTrfase_Alr7345"/>
</dbReference>
<reference evidence="2 3" key="1">
    <citation type="submission" date="2017-07" db="EMBL/GenBank/DDBJ databases">
        <title>Annotated genome sequence of Bacterioplanes sanyensis isolated from Red Sea.</title>
        <authorList>
            <person name="Rehman Z.U."/>
        </authorList>
    </citation>
    <scope>NUCLEOTIDE SEQUENCE [LARGE SCALE GENOMIC DNA]</scope>
    <source>
        <strain evidence="2 3">NV9</strain>
    </source>
</reference>
<dbReference type="EMBL" id="CP022530">
    <property type="protein sequence ID" value="ASP38658.1"/>
    <property type="molecule type" value="Genomic_DNA"/>
</dbReference>
<dbReference type="RefSeq" id="WP_094059846.1">
    <property type="nucleotide sequence ID" value="NZ_CP022530.1"/>
</dbReference>
<dbReference type="AlphaFoldDB" id="A0A222FI44"/>
<dbReference type="GO" id="GO:0008168">
    <property type="term" value="F:methyltransferase activity"/>
    <property type="evidence" value="ECO:0007669"/>
    <property type="project" value="UniProtKB-KW"/>
</dbReference>
<sequence length="289" mass="32340">MRHLLMTSAVALALSGCATSHMPASTDSYALTTVTSPVQLTEYAHRDDSARARDEYRHPQQTLSFFELSPEQTVVEIWPGGGWYTDILAPYLRDQGQLIAAHWHPESPVGFFKRLRGQFEDDFLTQPELYGNIQLTVLEPPKHLTLAADNSADRVLTFRNVHNWMRNGQEQAVFNAAFAALKPGGLFGVVEHRAPNSFSREQMVDSGYVSEDYVIELATAAGFELVGRSEVNANALDNKDHPKGVWTLPPSLRLGDKDKAKYLAIGESDRMTLKFRKPECDSRTDGCQW</sequence>